<dbReference type="EMBL" id="BLYI01000069">
    <property type="protein sequence ID" value="GFO86585.1"/>
    <property type="molecule type" value="Genomic_DNA"/>
</dbReference>
<evidence type="ECO:0000313" key="2">
    <source>
        <dbReference type="Proteomes" id="UP000613208"/>
    </source>
</evidence>
<dbReference type="AlphaFoldDB" id="A0A916QC78"/>
<sequence length="59" mass="6888">MGKTGNYNRVKDKRLFLSHCFSLENLEKQKQKSRGKGGTLWQVTGKPKFKKWADSFPAW</sequence>
<reference evidence="1" key="1">
    <citation type="submission" date="2020-06" db="EMBL/GenBank/DDBJ databases">
        <title>Characterization of fructooligosaccharide metabolism and fructooligosaccharide-degrading enzymes in human commensal butyrate producers.</title>
        <authorList>
            <person name="Tanno H."/>
            <person name="Fujii T."/>
            <person name="Hirano K."/>
            <person name="Maeno S."/>
            <person name="Tonozuka T."/>
            <person name="Sakamoto M."/>
            <person name="Ohkuma M."/>
            <person name="Tochio T."/>
            <person name="Endo A."/>
        </authorList>
    </citation>
    <scope>NUCLEOTIDE SEQUENCE</scope>
    <source>
        <strain evidence="1">JCM 17466</strain>
    </source>
</reference>
<proteinExistence type="predicted"/>
<dbReference type="Proteomes" id="UP000613208">
    <property type="component" value="Unassembled WGS sequence"/>
</dbReference>
<organism evidence="1 2">
    <name type="scientific">Anaerostipes butyraticus</name>
    <dbReference type="NCBI Taxonomy" id="645466"/>
    <lineage>
        <taxon>Bacteria</taxon>
        <taxon>Bacillati</taxon>
        <taxon>Bacillota</taxon>
        <taxon>Clostridia</taxon>
        <taxon>Lachnospirales</taxon>
        <taxon>Lachnospiraceae</taxon>
        <taxon>Anaerostipes</taxon>
    </lineage>
</organism>
<gene>
    <name evidence="1" type="ORF">ANBU17_29320</name>
</gene>
<comment type="caution">
    <text evidence="1">The sequence shown here is derived from an EMBL/GenBank/DDBJ whole genome shotgun (WGS) entry which is preliminary data.</text>
</comment>
<keyword evidence="2" id="KW-1185">Reference proteome</keyword>
<accession>A0A916QC78</accession>
<evidence type="ECO:0000313" key="1">
    <source>
        <dbReference type="EMBL" id="GFO86585.1"/>
    </source>
</evidence>
<name>A0A916QC78_9FIRM</name>
<protein>
    <submittedName>
        <fullName evidence="1">Uncharacterized protein</fullName>
    </submittedName>
</protein>